<evidence type="ECO:0000313" key="7">
    <source>
        <dbReference type="EMBL" id="MEH8016273.1"/>
    </source>
</evidence>
<comment type="function">
    <text evidence="6">Catalyzes the removal of dipeptides from the N-terminus of oligopeptides.</text>
</comment>
<dbReference type="InterPro" id="IPR009003">
    <property type="entry name" value="Peptidase_S1_PA"/>
</dbReference>
<dbReference type="Pfam" id="PF10459">
    <property type="entry name" value="Peptidase_S46"/>
    <property type="match status" value="2"/>
</dbReference>
<evidence type="ECO:0000256" key="4">
    <source>
        <dbReference type="ARBA" id="ARBA00022729"/>
    </source>
</evidence>
<dbReference type="EC" id="3.4.14.-" evidence="6"/>
<sequence length="657" mass="74449">MRILLAVALLCGFSGCNVQAGEGFWLPGQLSGDNVRSQAQFEQPNNIVALNSIRHSVVKLGQCSAVFVSADGLLLTSARCITPYLTAAQANGFGVAQAQHEARLPGLTIYQPTEQQDVTVAINRQLNETANDLARSDRLSELEQELLNRCQQQGRLCRLNKLHYGLQFALQYYQPFSDIRLVYLPPQHVPQQDDNHWPRYDADFALLRVYQPDGQVAALPYSRMTFDGVTEQQKVLVPDFVPQSQRYSSVEELQFLFEQLYPQAQAQSKRTMAVLDEINKLQPEATLALQTELARQHRHRQAMLQEYQQGQMIARRQQKQQQISDWISASPVRQQLYGAAIQRFRQLQLQHQQLMLRDQVLDNLYYARLPALALQLYQHALAADQQSRAKHRNKLQPQLTQLDASFDARVDQTLALHFLELYSELPQTLRLPALDQYFALSDGFNREIVRHKLSAIYRLTGLTRSTSRLAWLDADSKAFADSDDPLINFAVAMQDTTQQLAGQRQQLAVQLEQARAALMEVIMAYNDANSKPTYAEANGDLRFSVGEISGYQPQDAVWYLPFSRLQHSVDGKNDSVHANFLSSVDSCGEVTGAPTFNRQGQVVGLMYAGAGQRLLANWHYEAELSRAVHVDNRFIRWHLQQSDAGRSLLKELQPDKN</sequence>
<comment type="similarity">
    <text evidence="1 6">Belongs to the peptidase S46 family.</text>
</comment>
<evidence type="ECO:0000256" key="6">
    <source>
        <dbReference type="RuleBase" id="RU366067"/>
    </source>
</evidence>
<proteinExistence type="inferred from homology"/>
<reference evidence="7 8" key="1">
    <citation type="journal article" date="2023" name="Ecotoxicol. Environ. Saf.">
        <title>Mercury remediation potential of mercury-resistant strain Rheinheimera metallidurans sp. nov. isolated from a municipal waste dumping site.</title>
        <authorList>
            <person name="Yadav V."/>
            <person name="Manjhi A."/>
            <person name="Vadakedath N."/>
        </authorList>
    </citation>
    <scope>NUCLEOTIDE SEQUENCE [LARGE SCALE GENOMIC DNA]</scope>
    <source>
        <strain evidence="7 8">E-49</strain>
    </source>
</reference>
<dbReference type="PROSITE" id="PS51257">
    <property type="entry name" value="PROKAR_LIPOPROTEIN"/>
    <property type="match status" value="1"/>
</dbReference>
<evidence type="ECO:0000256" key="5">
    <source>
        <dbReference type="ARBA" id="ARBA00022801"/>
    </source>
</evidence>
<evidence type="ECO:0000256" key="1">
    <source>
        <dbReference type="ARBA" id="ARBA00010491"/>
    </source>
</evidence>
<dbReference type="PANTHER" id="PTHR38469">
    <property type="entry name" value="PERIPLASMIC PEPTIDASE SUBFAMILY S1B"/>
    <property type="match status" value="1"/>
</dbReference>
<keyword evidence="4 6" id="KW-0732">Signal</keyword>
<evidence type="ECO:0000256" key="2">
    <source>
        <dbReference type="ARBA" id="ARBA00022438"/>
    </source>
</evidence>
<keyword evidence="3 6" id="KW-0645">Protease</keyword>
<organism evidence="7 8">
    <name type="scientific">Rheinheimera muenzenbergensis</name>
    <dbReference type="NCBI Taxonomy" id="1193628"/>
    <lineage>
        <taxon>Bacteria</taxon>
        <taxon>Pseudomonadati</taxon>
        <taxon>Pseudomonadota</taxon>
        <taxon>Gammaproteobacteria</taxon>
        <taxon>Chromatiales</taxon>
        <taxon>Chromatiaceae</taxon>
        <taxon>Rheinheimera</taxon>
    </lineage>
</organism>
<keyword evidence="8" id="KW-1185">Reference proteome</keyword>
<dbReference type="RefSeq" id="WP_335734687.1">
    <property type="nucleotide sequence ID" value="NZ_JALAAR010000002.1"/>
</dbReference>
<dbReference type="EMBL" id="JALAAR010000002">
    <property type="protein sequence ID" value="MEH8016273.1"/>
    <property type="molecule type" value="Genomic_DNA"/>
</dbReference>
<feature type="chain" id="PRO_5044989596" description="Dipeptidyl-peptidase" evidence="6">
    <location>
        <begin position="21"/>
        <end position="657"/>
    </location>
</feature>
<dbReference type="InterPro" id="IPR019500">
    <property type="entry name" value="Pep_S46"/>
</dbReference>
<comment type="caution">
    <text evidence="7">The sequence shown here is derived from an EMBL/GenBank/DDBJ whole genome shotgun (WGS) entry which is preliminary data.</text>
</comment>
<keyword evidence="2 6" id="KW-0031">Aminopeptidase</keyword>
<dbReference type="PANTHER" id="PTHR38469:SF1">
    <property type="entry name" value="PERIPLASMIC PEPTIDASE SUBFAMILY S1B"/>
    <property type="match status" value="1"/>
</dbReference>
<name>A0ABU8C2Y5_9GAMM</name>
<evidence type="ECO:0000256" key="3">
    <source>
        <dbReference type="ARBA" id="ARBA00022670"/>
    </source>
</evidence>
<dbReference type="SUPFAM" id="SSF50494">
    <property type="entry name" value="Trypsin-like serine proteases"/>
    <property type="match status" value="1"/>
</dbReference>
<evidence type="ECO:0000313" key="8">
    <source>
        <dbReference type="Proteomes" id="UP001375382"/>
    </source>
</evidence>
<accession>A0ABU8C2Y5</accession>
<keyword evidence="6" id="KW-0720">Serine protease</keyword>
<feature type="signal peptide" evidence="6">
    <location>
        <begin position="1"/>
        <end position="20"/>
    </location>
</feature>
<keyword evidence="5 6" id="KW-0378">Hydrolase</keyword>
<gene>
    <name evidence="7" type="ORF">MN202_03415</name>
</gene>
<dbReference type="Proteomes" id="UP001375382">
    <property type="component" value="Unassembled WGS sequence"/>
</dbReference>
<protein>
    <recommendedName>
        <fullName evidence="6">Dipeptidyl-peptidase</fullName>
        <ecNumber evidence="6">3.4.14.-</ecNumber>
    </recommendedName>
</protein>